<evidence type="ECO:0000256" key="2">
    <source>
        <dbReference type="SAM" id="Phobius"/>
    </source>
</evidence>
<dbReference type="Proteomes" id="UP000231157">
    <property type="component" value="Unassembled WGS sequence"/>
</dbReference>
<keyword evidence="2" id="KW-1133">Transmembrane helix</keyword>
<feature type="transmembrane region" description="Helical" evidence="2">
    <location>
        <begin position="12"/>
        <end position="33"/>
    </location>
</feature>
<dbReference type="AlphaFoldDB" id="A0A2H0UR81"/>
<evidence type="ECO:0000256" key="1">
    <source>
        <dbReference type="SAM" id="MobiDB-lite"/>
    </source>
</evidence>
<name>A0A2H0UR81_9BACT</name>
<keyword evidence="2" id="KW-0472">Membrane</keyword>
<feature type="compositionally biased region" description="Pro residues" evidence="1">
    <location>
        <begin position="311"/>
        <end position="320"/>
    </location>
</feature>
<keyword evidence="2" id="KW-0812">Transmembrane</keyword>
<dbReference type="EMBL" id="PFAZ01000009">
    <property type="protein sequence ID" value="PIR88952.1"/>
    <property type="molecule type" value="Genomic_DNA"/>
</dbReference>
<accession>A0A2H0UR81</accession>
<protein>
    <submittedName>
        <fullName evidence="3">Uncharacterized protein</fullName>
    </submittedName>
</protein>
<proteinExistence type="predicted"/>
<feature type="region of interest" description="Disordered" evidence="1">
    <location>
        <begin position="311"/>
        <end position="330"/>
    </location>
</feature>
<comment type="caution">
    <text evidence="3">The sequence shown here is derived from an EMBL/GenBank/DDBJ whole genome shotgun (WGS) entry which is preliminary data.</text>
</comment>
<gene>
    <name evidence="3" type="ORF">COU07_03600</name>
</gene>
<evidence type="ECO:0000313" key="4">
    <source>
        <dbReference type="Proteomes" id="UP000231157"/>
    </source>
</evidence>
<evidence type="ECO:0000313" key="3">
    <source>
        <dbReference type="EMBL" id="PIR88952.1"/>
    </source>
</evidence>
<sequence length="427" mass="45376">MNLNNFRKKIGLSFVYALFSVLFISGLVAYAYWVDPLSNSGNIRAPITTSSSGQLREGTLTVGAISVMGGANTGKVVLTNRGTNGLPSDGELGTARLYVEGDVRVDNLIIPNRDQGSDPSDHLHKQVLTLTDKDSDSWDPWHPSMAWEPQLAWLTIVSREKLPGNSCGDGVCTDPENAVTCPKDCSSQCPLPGTPGWDGNQFTCIQPYCGDSVCQRVAGYFEKPAGAPGPGNVCLNDCGTWSGDEFPPVYPGGFCGDGIVQSGGPRFEQCDPPGTSRWYTHPNGLDCLVGCSDICTAFSWCGVFPPPPLDGTPTPTPSLDPTPTQSPTITDCNDSDSALSCGERRCGRPSEVCVSVGSSCRCQGTGGGVERDAPSNLASFIDVAKAQTSCDNLALPQFCSDGWLEQGLYCDNGSNPAWVRVCYRPIE</sequence>
<organism evidence="3 4">
    <name type="scientific">Candidatus Harrisonbacteria bacterium CG10_big_fil_rev_8_21_14_0_10_40_38</name>
    <dbReference type="NCBI Taxonomy" id="1974583"/>
    <lineage>
        <taxon>Bacteria</taxon>
        <taxon>Candidatus Harrisoniibacteriota</taxon>
    </lineage>
</organism>
<reference evidence="4" key="1">
    <citation type="submission" date="2017-09" db="EMBL/GenBank/DDBJ databases">
        <title>Depth-based differentiation of microbial function through sediment-hosted aquifers and enrichment of novel symbionts in the deep terrestrial subsurface.</title>
        <authorList>
            <person name="Probst A.J."/>
            <person name="Ladd B."/>
            <person name="Jarett J.K."/>
            <person name="Geller-Mcgrath D.E."/>
            <person name="Sieber C.M.K."/>
            <person name="Emerson J.B."/>
            <person name="Anantharaman K."/>
            <person name="Thomas B.C."/>
            <person name="Malmstrom R."/>
            <person name="Stieglmeier M."/>
            <person name="Klingl A."/>
            <person name="Woyke T."/>
            <person name="Ryan C.M."/>
            <person name="Banfield J.F."/>
        </authorList>
    </citation>
    <scope>NUCLEOTIDE SEQUENCE [LARGE SCALE GENOMIC DNA]</scope>
</reference>